<name>V4ALM9_LOTGI</name>
<dbReference type="STRING" id="225164.V4ALM9"/>
<dbReference type="RefSeq" id="XP_009053518.1">
    <property type="nucleotide sequence ID" value="XM_009055270.1"/>
</dbReference>
<keyword evidence="3" id="KW-1185">Reference proteome</keyword>
<dbReference type="OrthoDB" id="167398at2759"/>
<dbReference type="EMBL" id="KB201611">
    <property type="protein sequence ID" value="ESO95665.1"/>
    <property type="molecule type" value="Genomic_DNA"/>
</dbReference>
<dbReference type="HOGENOM" id="CLU_020767_1_0_1"/>
<evidence type="ECO:0000313" key="2">
    <source>
        <dbReference type="EMBL" id="ESO95665.1"/>
    </source>
</evidence>
<feature type="signal peptide" evidence="1">
    <location>
        <begin position="1"/>
        <end position="18"/>
    </location>
</feature>
<evidence type="ECO:0000313" key="3">
    <source>
        <dbReference type="Proteomes" id="UP000030746"/>
    </source>
</evidence>
<dbReference type="CTD" id="20248753"/>
<proteinExistence type="predicted"/>
<organism evidence="2 3">
    <name type="scientific">Lottia gigantea</name>
    <name type="common">Giant owl limpet</name>
    <dbReference type="NCBI Taxonomy" id="225164"/>
    <lineage>
        <taxon>Eukaryota</taxon>
        <taxon>Metazoa</taxon>
        <taxon>Spiralia</taxon>
        <taxon>Lophotrochozoa</taxon>
        <taxon>Mollusca</taxon>
        <taxon>Gastropoda</taxon>
        <taxon>Patellogastropoda</taxon>
        <taxon>Lottioidea</taxon>
        <taxon>Lottiidae</taxon>
        <taxon>Lottia</taxon>
    </lineage>
</organism>
<dbReference type="AlphaFoldDB" id="V4ALM9"/>
<dbReference type="PANTHER" id="PTHR35170:SF1">
    <property type="entry name" value="PROTEIN DD3-3"/>
    <property type="match status" value="1"/>
</dbReference>
<dbReference type="PANTHER" id="PTHR35170">
    <property type="entry name" value="PROTEIN DD3-3"/>
    <property type="match status" value="1"/>
</dbReference>
<sequence>MSLFAIILILSLFVISYADIHLQNPRGSGNRLDENGRERRNRQRLFNSQANDRQGYNVGSLYYLQGSTLQVEWTNQHSCNGPNSNCDIILQYMCDDKIRDGSLQRETIPDRNTKCENDNCNTDIKYSMHEDYDYYTNCRLRHRNMGLFTGDLNFGRRNRAISTRLDMNGRRYGYECNEEREYYPYWHPTPWKDIAVLTDRTDKCDYYAQNSENVKGRGYCKISETLIKEQDGKIVIPNNEEDCEKFRFPENNPDGEKGEWVQAPSHGIEAPVCQQAEYSRDNHNGNGVDGKTMRYNWTIPEFQHEKCILRIRYNVTSDDFDGWETTSENNAVAGKFDEGARVPVYENLGWESRCDAFDRSYYMKNLPQVQVFEGLPDLKLQLAIRTNQFGRVFQDRSFSFAIRPRPADVPAAAKIHNLNVRGKRGNIVQTYPSTEYDFVPNDLVLNVNDYYHVQWTGSNSNNNGNAGQGQAGSDRSNLVFLHEQVYPEGSGYSGPGIKVGQYGMNYPMNATELNGIFDMQTLQSLAFNMPNQLGGEMSLLDDAGTYFDLGPIKAPQSVGVYHYMCTRNNAFTNRDQKGRIFVTDKDEAPARRNLEPAASEEEKKEIRQLLELLQNRS</sequence>
<keyword evidence="1" id="KW-0732">Signal</keyword>
<evidence type="ECO:0008006" key="4">
    <source>
        <dbReference type="Google" id="ProtNLM"/>
    </source>
</evidence>
<accession>V4ALM9</accession>
<reference evidence="2 3" key="1">
    <citation type="journal article" date="2013" name="Nature">
        <title>Insights into bilaterian evolution from three spiralian genomes.</title>
        <authorList>
            <person name="Simakov O."/>
            <person name="Marletaz F."/>
            <person name="Cho S.J."/>
            <person name="Edsinger-Gonzales E."/>
            <person name="Havlak P."/>
            <person name="Hellsten U."/>
            <person name="Kuo D.H."/>
            <person name="Larsson T."/>
            <person name="Lv J."/>
            <person name="Arendt D."/>
            <person name="Savage R."/>
            <person name="Osoegawa K."/>
            <person name="de Jong P."/>
            <person name="Grimwood J."/>
            <person name="Chapman J.A."/>
            <person name="Shapiro H."/>
            <person name="Aerts A."/>
            <person name="Otillar R.P."/>
            <person name="Terry A.Y."/>
            <person name="Boore J.L."/>
            <person name="Grigoriev I.V."/>
            <person name="Lindberg D.R."/>
            <person name="Seaver E.C."/>
            <person name="Weisblat D.A."/>
            <person name="Putnam N.H."/>
            <person name="Rokhsar D.S."/>
        </authorList>
    </citation>
    <scope>NUCLEOTIDE SEQUENCE [LARGE SCALE GENOMIC DNA]</scope>
</reference>
<dbReference type="OMA" id="VFEDRSH"/>
<protein>
    <recommendedName>
        <fullName evidence="4">AMOP domain-containing protein</fullName>
    </recommendedName>
</protein>
<dbReference type="Proteomes" id="UP000030746">
    <property type="component" value="Unassembled WGS sequence"/>
</dbReference>
<dbReference type="KEGG" id="lgi:LOTGIDRAFT_231896"/>
<feature type="chain" id="PRO_5004717307" description="AMOP domain-containing protein" evidence="1">
    <location>
        <begin position="19"/>
        <end position="617"/>
    </location>
</feature>
<dbReference type="GeneID" id="20248753"/>
<gene>
    <name evidence="2" type="ORF">LOTGIDRAFT_231896</name>
</gene>
<dbReference type="InterPro" id="IPR053320">
    <property type="entry name" value="Protein_DD3-3_O-glyco"/>
</dbReference>
<evidence type="ECO:0000256" key="1">
    <source>
        <dbReference type="SAM" id="SignalP"/>
    </source>
</evidence>